<sequence>MSRNLASRLGPQQFVGGLFGLVAAIHFALWTSHAGNPLRTSLQRGEVAAVPSAVVSYLSIHPAYALLFVVGVAVVARATLE</sequence>
<evidence type="ECO:0000256" key="1">
    <source>
        <dbReference type="SAM" id="Phobius"/>
    </source>
</evidence>
<dbReference type="Proteomes" id="UP001596447">
    <property type="component" value="Unassembled WGS sequence"/>
</dbReference>
<dbReference type="AlphaFoldDB" id="A0ABD5Z4W6"/>
<evidence type="ECO:0000313" key="2">
    <source>
        <dbReference type="EMBL" id="MFC7200033.1"/>
    </source>
</evidence>
<comment type="caution">
    <text evidence="2">The sequence shown here is derived from an EMBL/GenBank/DDBJ whole genome shotgun (WGS) entry which is preliminary data.</text>
</comment>
<evidence type="ECO:0000313" key="3">
    <source>
        <dbReference type="Proteomes" id="UP001596447"/>
    </source>
</evidence>
<protein>
    <submittedName>
        <fullName evidence="2">Uncharacterized protein</fullName>
    </submittedName>
</protein>
<feature type="transmembrane region" description="Helical" evidence="1">
    <location>
        <begin position="58"/>
        <end position="80"/>
    </location>
</feature>
<organism evidence="2 3">
    <name type="scientific">Halospeciosus flavus</name>
    <dbReference type="NCBI Taxonomy" id="3032283"/>
    <lineage>
        <taxon>Archaea</taxon>
        <taxon>Methanobacteriati</taxon>
        <taxon>Methanobacteriota</taxon>
        <taxon>Stenosarchaea group</taxon>
        <taxon>Halobacteria</taxon>
        <taxon>Halobacteriales</taxon>
        <taxon>Halobacteriaceae</taxon>
        <taxon>Halospeciosus</taxon>
    </lineage>
</organism>
<proteinExistence type="predicted"/>
<dbReference type="EMBL" id="JBHTAR010000011">
    <property type="protein sequence ID" value="MFC7200033.1"/>
    <property type="molecule type" value="Genomic_DNA"/>
</dbReference>
<keyword evidence="1" id="KW-0472">Membrane</keyword>
<gene>
    <name evidence="2" type="ORF">ACFQJ9_11545</name>
</gene>
<name>A0ABD5Z4W6_9EURY</name>
<keyword evidence="1" id="KW-0812">Transmembrane</keyword>
<keyword evidence="1" id="KW-1133">Transmembrane helix</keyword>
<accession>A0ABD5Z4W6</accession>
<dbReference type="RefSeq" id="WP_279529953.1">
    <property type="nucleotide sequence ID" value="NZ_CP122312.1"/>
</dbReference>
<reference evidence="2 3" key="1">
    <citation type="journal article" date="2019" name="Int. J. Syst. Evol. Microbiol.">
        <title>The Global Catalogue of Microorganisms (GCM) 10K type strain sequencing project: providing services to taxonomists for standard genome sequencing and annotation.</title>
        <authorList>
            <consortium name="The Broad Institute Genomics Platform"/>
            <consortium name="The Broad Institute Genome Sequencing Center for Infectious Disease"/>
            <person name="Wu L."/>
            <person name="Ma J."/>
        </authorList>
    </citation>
    <scope>NUCLEOTIDE SEQUENCE [LARGE SCALE GENOMIC DNA]</scope>
    <source>
        <strain evidence="2 3">XZGYJ-43</strain>
    </source>
</reference>
<keyword evidence="3" id="KW-1185">Reference proteome</keyword>